<comment type="caution">
    <text evidence="2">The sequence shown here is derived from an EMBL/GenBank/DDBJ whole genome shotgun (WGS) entry which is preliminary data.</text>
</comment>
<evidence type="ECO:0000313" key="2">
    <source>
        <dbReference type="EMBL" id="ODM10676.1"/>
    </source>
</evidence>
<dbReference type="AlphaFoldDB" id="A0A1E3ARB0"/>
<accession>A0A1E3ARB0</accession>
<gene>
    <name evidence="2" type="ORF">BEH84_03105</name>
    <name evidence="1" type="ORF">BEI61_00556</name>
</gene>
<evidence type="ECO:0000313" key="1">
    <source>
        <dbReference type="EMBL" id="ODM08927.1"/>
    </source>
</evidence>
<dbReference type="Proteomes" id="UP000095003">
    <property type="component" value="Unassembled WGS sequence"/>
</dbReference>
<dbReference type="EMBL" id="MCGH01000001">
    <property type="protein sequence ID" value="ODM08927.1"/>
    <property type="molecule type" value="Genomic_DNA"/>
</dbReference>
<evidence type="ECO:0000313" key="3">
    <source>
        <dbReference type="Proteomes" id="UP000094067"/>
    </source>
</evidence>
<name>A0A1E3ARB0_9FIRM</name>
<dbReference type="Proteomes" id="UP000094067">
    <property type="component" value="Unassembled WGS sequence"/>
</dbReference>
<proteinExistence type="predicted"/>
<sequence>MGSIMTESRRLVKGGMVSIVTSPWSIPLKALRVGWDGFSTLTEMLLTKDSRKRAAVIFMRQAEWYHG</sequence>
<organism evidence="2 4">
    <name type="scientific">Eisenbergiella tayi</name>
    <dbReference type="NCBI Taxonomy" id="1432052"/>
    <lineage>
        <taxon>Bacteria</taxon>
        <taxon>Bacillati</taxon>
        <taxon>Bacillota</taxon>
        <taxon>Clostridia</taxon>
        <taxon>Lachnospirales</taxon>
        <taxon>Lachnospiraceae</taxon>
        <taxon>Eisenbergiella</taxon>
    </lineage>
</organism>
<protein>
    <submittedName>
        <fullName evidence="2">Uncharacterized protein</fullName>
    </submittedName>
</protein>
<dbReference type="EMBL" id="MCGI01000003">
    <property type="protein sequence ID" value="ODM10676.1"/>
    <property type="molecule type" value="Genomic_DNA"/>
</dbReference>
<reference evidence="3 4" key="1">
    <citation type="submission" date="2016-07" db="EMBL/GenBank/DDBJ databases">
        <title>Characterization of isolates of Eisenbergiella tayi derived from blood cultures, using whole genome sequencing.</title>
        <authorList>
            <person name="Burdz T."/>
            <person name="Wiebe D."/>
            <person name="Huynh C."/>
            <person name="Bernard K."/>
        </authorList>
    </citation>
    <scope>NUCLEOTIDE SEQUENCE [LARGE SCALE GENOMIC DNA]</scope>
    <source>
        <strain evidence="1 3">NML 110608</strain>
        <strain evidence="2 4">NML 120489</strain>
    </source>
</reference>
<evidence type="ECO:0000313" key="4">
    <source>
        <dbReference type="Proteomes" id="UP000095003"/>
    </source>
</evidence>